<protein>
    <submittedName>
        <fullName evidence="7">C40 family peptidase</fullName>
    </submittedName>
</protein>
<name>A0ABV6P9N4_9MICC</name>
<dbReference type="SUPFAM" id="SSF54001">
    <property type="entry name" value="Cysteine proteinases"/>
    <property type="match status" value="1"/>
</dbReference>
<dbReference type="Gene3D" id="3.90.1720.10">
    <property type="entry name" value="endopeptidase domain like (from Nostoc punctiforme)"/>
    <property type="match status" value="1"/>
</dbReference>
<evidence type="ECO:0000313" key="7">
    <source>
        <dbReference type="EMBL" id="MFC0581835.1"/>
    </source>
</evidence>
<feature type="compositionally biased region" description="Acidic residues" evidence="5">
    <location>
        <begin position="111"/>
        <end position="125"/>
    </location>
</feature>
<gene>
    <name evidence="7" type="ORF">ACFFFR_05495</name>
</gene>
<keyword evidence="3" id="KW-0378">Hydrolase</keyword>
<dbReference type="PANTHER" id="PTHR47053:SF1">
    <property type="entry name" value="MUREIN DD-ENDOPEPTIDASE MEPH-RELATED"/>
    <property type="match status" value="1"/>
</dbReference>
<organism evidence="7 8">
    <name type="scientific">Micrococcoides hystricis</name>
    <dbReference type="NCBI Taxonomy" id="1572761"/>
    <lineage>
        <taxon>Bacteria</taxon>
        <taxon>Bacillati</taxon>
        <taxon>Actinomycetota</taxon>
        <taxon>Actinomycetes</taxon>
        <taxon>Micrococcales</taxon>
        <taxon>Micrococcaceae</taxon>
        <taxon>Micrococcoides</taxon>
    </lineage>
</organism>
<feature type="region of interest" description="Disordered" evidence="5">
    <location>
        <begin position="89"/>
        <end position="172"/>
    </location>
</feature>
<evidence type="ECO:0000259" key="6">
    <source>
        <dbReference type="PROSITE" id="PS51935"/>
    </source>
</evidence>
<dbReference type="PROSITE" id="PS51935">
    <property type="entry name" value="NLPC_P60"/>
    <property type="match status" value="1"/>
</dbReference>
<sequence length="288" mass="29576">MDAAARHRATPVRSNPLQGLSKAVSANAGTIGRQAAVLAAASGVVLTFGLPAQGAPAQDASREALTVDKPTTIALDRVSGSKPIKITATAKKNKVKRDEVSTTSEPRPEPVVEEQPEPAQEEEAPAAETNTQNQTTQAPQQQQATEQARPQQQSQTQVAAASTPKPKAEAKAPAGASGIVASAYAGVGSPYVLGGGTPSGWDCSGFTAWVYAQNGISIPRTTWGIMGSSKFQRVSSPAPGDLVIQNGGGHVVVYVGGGKAIGAQNPSVGTIVQSVNRNPIVGYYRYVG</sequence>
<dbReference type="PANTHER" id="PTHR47053">
    <property type="entry name" value="MUREIN DD-ENDOPEPTIDASE MEPH-RELATED"/>
    <property type="match status" value="1"/>
</dbReference>
<dbReference type="Proteomes" id="UP001589862">
    <property type="component" value="Unassembled WGS sequence"/>
</dbReference>
<comment type="caution">
    <text evidence="7">The sequence shown here is derived from an EMBL/GenBank/DDBJ whole genome shotgun (WGS) entry which is preliminary data.</text>
</comment>
<feature type="compositionally biased region" description="Low complexity" evidence="5">
    <location>
        <begin position="126"/>
        <end position="172"/>
    </location>
</feature>
<keyword evidence="4" id="KW-0788">Thiol protease</keyword>
<evidence type="ECO:0000256" key="5">
    <source>
        <dbReference type="SAM" id="MobiDB-lite"/>
    </source>
</evidence>
<keyword evidence="8" id="KW-1185">Reference proteome</keyword>
<dbReference type="InterPro" id="IPR038765">
    <property type="entry name" value="Papain-like_cys_pep_sf"/>
</dbReference>
<dbReference type="InterPro" id="IPR000064">
    <property type="entry name" value="NLP_P60_dom"/>
</dbReference>
<feature type="compositionally biased region" description="Basic and acidic residues" evidence="5">
    <location>
        <begin position="96"/>
        <end position="110"/>
    </location>
</feature>
<dbReference type="EMBL" id="JBHLUB010000026">
    <property type="protein sequence ID" value="MFC0581835.1"/>
    <property type="molecule type" value="Genomic_DNA"/>
</dbReference>
<dbReference type="InterPro" id="IPR051202">
    <property type="entry name" value="Peptidase_C40"/>
</dbReference>
<evidence type="ECO:0000256" key="3">
    <source>
        <dbReference type="ARBA" id="ARBA00022801"/>
    </source>
</evidence>
<dbReference type="Pfam" id="PF00877">
    <property type="entry name" value="NLPC_P60"/>
    <property type="match status" value="1"/>
</dbReference>
<reference evidence="7 8" key="1">
    <citation type="submission" date="2024-09" db="EMBL/GenBank/DDBJ databases">
        <authorList>
            <person name="Sun Q."/>
            <person name="Mori K."/>
        </authorList>
    </citation>
    <scope>NUCLEOTIDE SEQUENCE [LARGE SCALE GENOMIC DNA]</scope>
    <source>
        <strain evidence="7 8">NCAIM B.02604</strain>
    </source>
</reference>
<keyword evidence="2" id="KW-0645">Protease</keyword>
<evidence type="ECO:0000256" key="1">
    <source>
        <dbReference type="ARBA" id="ARBA00007074"/>
    </source>
</evidence>
<dbReference type="RefSeq" id="WP_377458638.1">
    <property type="nucleotide sequence ID" value="NZ_JBHLUB010000026.1"/>
</dbReference>
<feature type="domain" description="NlpC/P60" evidence="6">
    <location>
        <begin position="173"/>
        <end position="288"/>
    </location>
</feature>
<evidence type="ECO:0000313" key="8">
    <source>
        <dbReference type="Proteomes" id="UP001589862"/>
    </source>
</evidence>
<accession>A0ABV6P9N4</accession>
<proteinExistence type="inferred from homology"/>
<comment type="similarity">
    <text evidence="1">Belongs to the peptidase C40 family.</text>
</comment>
<evidence type="ECO:0000256" key="2">
    <source>
        <dbReference type="ARBA" id="ARBA00022670"/>
    </source>
</evidence>
<evidence type="ECO:0000256" key="4">
    <source>
        <dbReference type="ARBA" id="ARBA00022807"/>
    </source>
</evidence>